<keyword evidence="3" id="KW-1185">Reference proteome</keyword>
<gene>
    <name evidence="2" type="ORF">BC938DRAFT_482180</name>
</gene>
<evidence type="ECO:0000256" key="1">
    <source>
        <dbReference type="SAM" id="MobiDB-lite"/>
    </source>
</evidence>
<dbReference type="SUPFAM" id="SSF52540">
    <property type="entry name" value="P-loop containing nucleoside triphosphate hydrolases"/>
    <property type="match status" value="1"/>
</dbReference>
<comment type="caution">
    <text evidence="2">The sequence shown here is derived from an EMBL/GenBank/DDBJ whole genome shotgun (WGS) entry which is preliminary data.</text>
</comment>
<dbReference type="Proteomes" id="UP000274822">
    <property type="component" value="Unassembled WGS sequence"/>
</dbReference>
<organism evidence="2 3">
    <name type="scientific">Jimgerdemannia flammicorona</name>
    <dbReference type="NCBI Taxonomy" id="994334"/>
    <lineage>
        <taxon>Eukaryota</taxon>
        <taxon>Fungi</taxon>
        <taxon>Fungi incertae sedis</taxon>
        <taxon>Mucoromycota</taxon>
        <taxon>Mucoromycotina</taxon>
        <taxon>Endogonomycetes</taxon>
        <taxon>Endogonales</taxon>
        <taxon>Endogonaceae</taxon>
        <taxon>Jimgerdemannia</taxon>
    </lineage>
</organism>
<name>A0A433QWQ0_9FUNG</name>
<dbReference type="EMBL" id="RBNJ01000701">
    <property type="protein sequence ID" value="RUS34165.1"/>
    <property type="molecule type" value="Genomic_DNA"/>
</dbReference>
<protein>
    <submittedName>
        <fullName evidence="2">Uncharacterized protein</fullName>
    </submittedName>
</protein>
<feature type="compositionally biased region" description="Basic residues" evidence="1">
    <location>
        <begin position="168"/>
        <end position="180"/>
    </location>
</feature>
<evidence type="ECO:0000313" key="2">
    <source>
        <dbReference type="EMBL" id="RUS34165.1"/>
    </source>
</evidence>
<dbReference type="InterPro" id="IPR027417">
    <property type="entry name" value="P-loop_NTPase"/>
</dbReference>
<reference evidence="2 3" key="1">
    <citation type="journal article" date="2018" name="New Phytol.">
        <title>Phylogenomics of Endogonaceae and evolution of mycorrhizas within Mucoromycota.</title>
        <authorList>
            <person name="Chang Y."/>
            <person name="Desiro A."/>
            <person name="Na H."/>
            <person name="Sandor L."/>
            <person name="Lipzen A."/>
            <person name="Clum A."/>
            <person name="Barry K."/>
            <person name="Grigoriev I.V."/>
            <person name="Martin F.M."/>
            <person name="Stajich J.E."/>
            <person name="Smith M.E."/>
            <person name="Bonito G."/>
            <person name="Spatafora J.W."/>
        </authorList>
    </citation>
    <scope>NUCLEOTIDE SEQUENCE [LARGE SCALE GENOMIC DNA]</scope>
    <source>
        <strain evidence="2 3">AD002</strain>
    </source>
</reference>
<accession>A0A433QWQ0</accession>
<feature type="region of interest" description="Disordered" evidence="1">
    <location>
        <begin position="98"/>
        <end position="213"/>
    </location>
</feature>
<proteinExistence type="predicted"/>
<sequence length="831" mass="93629">CFSEFVECHRKILGLLRIGRVLIATGPASSVSKFGRYKANSVCSDTAPVCVCLKCLCDTAAYIVKQGRVEDKQQIYFLYKATKASLKTQQYPCFSIRMPPKSHPASGARPKPNARSRAEKPQENVVTGHAMKTRSQTKREETSLTSSFKGKMRKPSQKSLGVEVTSLKGRRDHQRKAKKPKTSDNGPTIPENLQTKNEGLVSEHEERPAKRRRVDGWQPYTAADGQTLYLPPEMINMLNDDSSFAPEPRSSFKKILQVKPGDVITLPSLGQEPKHYDSGYQGKRFVVTEQMVEVWQLLAADSKHSIKRILSGPRGIGKSYLALFLAVMAYANAWPLLYISDAAALDQPTGSKSSEEICKRFLALNKDILTAVELQRLVKYTDTNPVVDACAGEIMSGLLKQRDHKTLLVVDEHGALFNVEPPAPDRLPILGPLKNLTAWDEAMNGTRVVLTGTAHANFEWKHLRRDMDGWLIFVGPLTQAIFDKLLQLHEELRDPNNASRVKEITNCVPRELVLLIDHLFGSGNLISESFEEELQNFRRKRHEEFLKNAKNYYQTLDGHNKDFYRRALSNMFLRSSLGKQPADFDGRFMDTGMVYRFIGDHNGVLKKPLCPPALDALLDVYKTCELPRSVKVASLEGILPGDDFEDILFLGLLKHSNIIFKATNLAGRPTNPVHIEFEHLICLEQNQFTPKRQHAKSLVRGYWKYPRFDFILGRMFIQVSVSTFSDHNSHAANIKKAFHRPMPNAPYFDGERNQIEIYLDEVFGGHHKADINTTTGGFTVTRNGKMVPDFRIVFIQGSGGIPNDTSLVKELRDVAHVGYDEIKAKLFGDMM</sequence>
<evidence type="ECO:0000313" key="3">
    <source>
        <dbReference type="Proteomes" id="UP000274822"/>
    </source>
</evidence>
<dbReference type="AlphaFoldDB" id="A0A433QWQ0"/>
<feature type="non-terminal residue" evidence="2">
    <location>
        <position position="1"/>
    </location>
</feature>
<feature type="compositionally biased region" description="Polar residues" evidence="1">
    <location>
        <begin position="183"/>
        <end position="197"/>
    </location>
</feature>